<feature type="compositionally biased region" description="Low complexity" evidence="1">
    <location>
        <begin position="113"/>
        <end position="141"/>
    </location>
</feature>
<feature type="compositionally biased region" description="Basic residues" evidence="1">
    <location>
        <begin position="1"/>
        <end position="12"/>
    </location>
</feature>
<dbReference type="KEGG" id="llu:AKJ09_07270"/>
<dbReference type="AlphaFoldDB" id="A0A0K1Q4L7"/>
<organism evidence="2 3">
    <name type="scientific">Labilithrix luteola</name>
    <dbReference type="NCBI Taxonomy" id="1391654"/>
    <lineage>
        <taxon>Bacteria</taxon>
        <taxon>Pseudomonadati</taxon>
        <taxon>Myxococcota</taxon>
        <taxon>Polyangia</taxon>
        <taxon>Polyangiales</taxon>
        <taxon>Labilitrichaceae</taxon>
        <taxon>Labilithrix</taxon>
    </lineage>
</organism>
<dbReference type="EMBL" id="CP012333">
    <property type="protein sequence ID" value="AKV00607.1"/>
    <property type="molecule type" value="Genomic_DNA"/>
</dbReference>
<accession>A0A0K1Q4L7</accession>
<dbReference type="PATRIC" id="fig|1391654.3.peg.7385"/>
<feature type="region of interest" description="Disordered" evidence="1">
    <location>
        <begin position="61"/>
        <end position="186"/>
    </location>
</feature>
<proteinExistence type="predicted"/>
<protein>
    <submittedName>
        <fullName evidence="2">TolA protein</fullName>
    </submittedName>
</protein>
<evidence type="ECO:0000313" key="3">
    <source>
        <dbReference type="Proteomes" id="UP000064967"/>
    </source>
</evidence>
<dbReference type="RefSeq" id="WP_146651871.1">
    <property type="nucleotide sequence ID" value="NZ_CP012333.1"/>
</dbReference>
<feature type="compositionally biased region" description="Basic residues" evidence="1">
    <location>
        <begin position="174"/>
        <end position="186"/>
    </location>
</feature>
<gene>
    <name evidence="2" type="ORF">AKJ09_07270</name>
</gene>
<dbReference type="Pfam" id="PF20106">
    <property type="entry name" value="DUF6496"/>
    <property type="match status" value="1"/>
</dbReference>
<feature type="compositionally biased region" description="Low complexity" evidence="1">
    <location>
        <begin position="162"/>
        <end position="173"/>
    </location>
</feature>
<feature type="region of interest" description="Disordered" evidence="1">
    <location>
        <begin position="1"/>
        <end position="26"/>
    </location>
</feature>
<dbReference type="Proteomes" id="UP000064967">
    <property type="component" value="Chromosome"/>
</dbReference>
<name>A0A0K1Q4L7_9BACT</name>
<sequence length="186" mass="19819">MPEKKTRARARRDKAEGKSPSTLAGEFVREEIEHVREGKHGAASAKQAIAIGLSKARRAGVELPVPKEGKTSETTRRRASRDYARGHGAPPKRQATRKRAKASLDALEREGKAAATPRALARQAKSAASRRTTAERSAAAKKAVRTKGPARRSAAAKKAVRSKGAAGRSASAKKAARTRAKRAADE</sequence>
<evidence type="ECO:0000256" key="1">
    <source>
        <dbReference type="SAM" id="MobiDB-lite"/>
    </source>
</evidence>
<dbReference type="OrthoDB" id="21644at2"/>
<keyword evidence="3" id="KW-1185">Reference proteome</keyword>
<reference evidence="2 3" key="1">
    <citation type="submission" date="2015-08" db="EMBL/GenBank/DDBJ databases">
        <authorList>
            <person name="Babu N.S."/>
            <person name="Beckwith C.J."/>
            <person name="Beseler K.G."/>
            <person name="Brison A."/>
            <person name="Carone J.V."/>
            <person name="Caskin T.P."/>
            <person name="Diamond M."/>
            <person name="Durham M.E."/>
            <person name="Foxe J.M."/>
            <person name="Go M."/>
            <person name="Henderson B.A."/>
            <person name="Jones I.B."/>
            <person name="McGettigan J.A."/>
            <person name="Micheletti S.J."/>
            <person name="Nasrallah M.E."/>
            <person name="Ortiz D."/>
            <person name="Piller C.R."/>
            <person name="Privatt S.R."/>
            <person name="Schneider S.L."/>
            <person name="Sharp S."/>
            <person name="Smith T.C."/>
            <person name="Stanton J.D."/>
            <person name="Ullery H.E."/>
            <person name="Wilson R.J."/>
            <person name="Serrano M.G."/>
            <person name="Buck G."/>
            <person name="Lee V."/>
            <person name="Wang Y."/>
            <person name="Carvalho R."/>
            <person name="Voegtly L."/>
            <person name="Shi R."/>
            <person name="Duckworth R."/>
            <person name="Johnson A."/>
            <person name="Loviza R."/>
            <person name="Walstead R."/>
            <person name="Shah Z."/>
            <person name="Kiflezghi M."/>
            <person name="Wade K."/>
            <person name="Ball S.L."/>
            <person name="Bradley K.W."/>
            <person name="Asai D.J."/>
            <person name="Bowman C.A."/>
            <person name="Russell D.A."/>
            <person name="Pope W.H."/>
            <person name="Jacobs-Sera D."/>
            <person name="Hendrix R.W."/>
            <person name="Hatfull G.F."/>
        </authorList>
    </citation>
    <scope>NUCLEOTIDE SEQUENCE [LARGE SCALE GENOMIC DNA]</scope>
    <source>
        <strain evidence="2 3">DSM 27648</strain>
    </source>
</reference>
<dbReference type="InterPro" id="IPR045468">
    <property type="entry name" value="DUF6496"/>
</dbReference>
<feature type="compositionally biased region" description="Basic and acidic residues" evidence="1">
    <location>
        <begin position="65"/>
        <end position="85"/>
    </location>
</feature>
<evidence type="ECO:0000313" key="2">
    <source>
        <dbReference type="EMBL" id="AKV00607.1"/>
    </source>
</evidence>
<feature type="compositionally biased region" description="Basic residues" evidence="1">
    <location>
        <begin position="142"/>
        <end position="161"/>
    </location>
</feature>